<evidence type="ECO:0000313" key="8">
    <source>
        <dbReference type="EMBL" id="AZI59017.1"/>
    </source>
</evidence>
<dbReference type="RefSeq" id="WP_124799921.1">
    <property type="nucleotide sequence ID" value="NZ_CP034170.1"/>
</dbReference>
<dbReference type="UniPathway" id="UPA00148"/>
<dbReference type="GO" id="GO:0032259">
    <property type="term" value="P:methylation"/>
    <property type="evidence" value="ECO:0007669"/>
    <property type="project" value="UniProtKB-KW"/>
</dbReference>
<protein>
    <submittedName>
        <fullName evidence="8">Precorrin-6y C5,15-methyltransferase (Decarboxylating) subunit CbiE</fullName>
    </submittedName>
</protein>
<feature type="domain" description="Tetrapyrrole methylase" evidence="7">
    <location>
        <begin position="10"/>
        <end position="186"/>
    </location>
</feature>
<dbReference type="InterPro" id="IPR012818">
    <property type="entry name" value="CbiE"/>
</dbReference>
<dbReference type="Gene3D" id="3.40.50.150">
    <property type="entry name" value="Vaccinia Virus protein VP39"/>
    <property type="match status" value="1"/>
</dbReference>
<dbReference type="EMBL" id="CP034170">
    <property type="protein sequence ID" value="AZI59017.1"/>
    <property type="molecule type" value="Genomic_DNA"/>
</dbReference>
<dbReference type="PIRSF" id="PIRSF036428">
    <property type="entry name" value="CobL"/>
    <property type="match status" value="1"/>
</dbReference>
<dbReference type="SUPFAM" id="SSF53335">
    <property type="entry name" value="S-adenosyl-L-methionine-dependent methyltransferases"/>
    <property type="match status" value="1"/>
</dbReference>
<dbReference type="GO" id="GO:0008276">
    <property type="term" value="F:protein methyltransferase activity"/>
    <property type="evidence" value="ECO:0007669"/>
    <property type="project" value="InterPro"/>
</dbReference>
<dbReference type="OrthoDB" id="9787825at2"/>
<dbReference type="NCBIfam" id="TIGR02469">
    <property type="entry name" value="CbiT"/>
    <property type="match status" value="1"/>
</dbReference>
<dbReference type="Gene3D" id="3.40.1010.10">
    <property type="entry name" value="Cobalt-precorrin-4 Transmethylase, Domain 1"/>
    <property type="match status" value="1"/>
</dbReference>
<evidence type="ECO:0000256" key="3">
    <source>
        <dbReference type="ARBA" id="ARBA00022603"/>
    </source>
</evidence>
<dbReference type="GO" id="GO:0009236">
    <property type="term" value="P:cobalamin biosynthetic process"/>
    <property type="evidence" value="ECO:0007669"/>
    <property type="project" value="UniProtKB-UniPathway"/>
</dbReference>
<evidence type="ECO:0000256" key="1">
    <source>
        <dbReference type="ARBA" id="ARBA00004953"/>
    </source>
</evidence>
<dbReference type="AlphaFoldDB" id="A0A3G8ZQE0"/>
<keyword evidence="4 8" id="KW-0808">Transferase</keyword>
<evidence type="ECO:0000313" key="9">
    <source>
        <dbReference type="Proteomes" id="UP000268084"/>
    </source>
</evidence>
<name>A0A3G8ZQE0_9ACTN</name>
<dbReference type="KEGG" id="nak:EH165_13540"/>
<accession>A0A3G8ZQE0</accession>
<dbReference type="NCBIfam" id="TIGR02467">
    <property type="entry name" value="CbiE"/>
    <property type="match status" value="1"/>
</dbReference>
<dbReference type="Pfam" id="PF01135">
    <property type="entry name" value="PCMT"/>
    <property type="match status" value="1"/>
</dbReference>
<dbReference type="InterPro" id="IPR035996">
    <property type="entry name" value="4pyrrol_Methylase_sf"/>
</dbReference>
<evidence type="ECO:0000256" key="2">
    <source>
        <dbReference type="ARBA" id="ARBA00022573"/>
    </source>
</evidence>
<reference evidence="8 9" key="1">
    <citation type="submission" date="2018-11" db="EMBL/GenBank/DDBJ databases">
        <authorList>
            <person name="Da X."/>
        </authorList>
    </citation>
    <scope>NUCLEOTIDE SEQUENCE [LARGE SCALE GENOMIC DNA]</scope>
    <source>
        <strain evidence="8 9">S14-144</strain>
    </source>
</reference>
<dbReference type="Pfam" id="PF00590">
    <property type="entry name" value="TP_methylase"/>
    <property type="match status" value="1"/>
</dbReference>
<dbReference type="SUPFAM" id="SSF53790">
    <property type="entry name" value="Tetrapyrrole methylase"/>
    <property type="match status" value="1"/>
</dbReference>
<keyword evidence="3 8" id="KW-0489">Methyltransferase</keyword>
<dbReference type="InterPro" id="IPR014008">
    <property type="entry name" value="Cbl_synth_MTase_CbiT"/>
</dbReference>
<dbReference type="PANTHER" id="PTHR43182">
    <property type="entry name" value="COBALT-PRECORRIN-6B C(15)-METHYLTRANSFERASE (DECARBOXYLATING)"/>
    <property type="match status" value="1"/>
</dbReference>
<sequence length="429" mass="44593">MRAPDHPRTVSIVGLPAGGWAELGEQARSRIAAASVVVGSARQLDLVPTHPAQTQRAWPSPLLPALAAILTENENSDVVVLASGDPLVSGIGSTIIALIGAARVHILPAVSSLALARAAMGWASETTVAVTLVGRDPHAVLRELAPGRRVIVLSSDSRTPQRVADLLVGAGYGTSTITVLGNLGTTKAFRASACAESWPSGEVPALNLLCIECRPSPETVLLAAVPGLPDDAFEHDGQITKRDVRASALARLAPVPGQLLWDVGAGAGSVAVEWARSHPTCRAIAVEKNSERAQRIARNASMLGVPSVQIVISSAPSGLADLEAPHAVFVGGGATAPGVLESCWEALLPGGRFVVHGVTLETEGVLFQWFTRLGGELIQLAVSRAEAIGTFTGFTPARPITQWSITKRSTSQHSATPKQANEQNVQGDL</sequence>
<dbReference type="CDD" id="cd02440">
    <property type="entry name" value="AdoMet_MTases"/>
    <property type="match status" value="1"/>
</dbReference>
<comment type="pathway">
    <text evidence="1">Cofactor biosynthesis; adenosylcobalamin biosynthesis.</text>
</comment>
<feature type="region of interest" description="Disordered" evidence="6">
    <location>
        <begin position="408"/>
        <end position="429"/>
    </location>
</feature>
<dbReference type="InterPro" id="IPR006365">
    <property type="entry name" value="Cbl_synth_CobL"/>
</dbReference>
<evidence type="ECO:0000259" key="7">
    <source>
        <dbReference type="Pfam" id="PF00590"/>
    </source>
</evidence>
<dbReference type="InterPro" id="IPR050714">
    <property type="entry name" value="Cobalamin_biosynth_MTase"/>
</dbReference>
<dbReference type="CDD" id="cd11644">
    <property type="entry name" value="Precorrin-6Y-MT"/>
    <property type="match status" value="1"/>
</dbReference>
<proteinExistence type="predicted"/>
<dbReference type="InterPro" id="IPR014777">
    <property type="entry name" value="4pyrrole_Mease_sub1"/>
</dbReference>
<dbReference type="InterPro" id="IPR000878">
    <property type="entry name" value="4pyrrol_Mease"/>
</dbReference>
<dbReference type="PANTHER" id="PTHR43182:SF1">
    <property type="entry name" value="COBALT-PRECORRIN-7 C(5)-METHYLTRANSFERASE"/>
    <property type="match status" value="1"/>
</dbReference>
<reference evidence="8 9" key="2">
    <citation type="submission" date="2018-12" db="EMBL/GenBank/DDBJ databases">
        <title>Nakamurella antarcticus sp. nov., isolated from Antarctica South Shetland Islands soil.</title>
        <authorList>
            <person name="Peng F."/>
        </authorList>
    </citation>
    <scope>NUCLEOTIDE SEQUENCE [LARGE SCALE GENOMIC DNA]</scope>
    <source>
        <strain evidence="8 9">S14-144</strain>
    </source>
</reference>
<dbReference type="Proteomes" id="UP000268084">
    <property type="component" value="Chromosome"/>
</dbReference>
<keyword evidence="5" id="KW-0949">S-adenosyl-L-methionine</keyword>
<evidence type="ECO:0000256" key="6">
    <source>
        <dbReference type="SAM" id="MobiDB-lite"/>
    </source>
</evidence>
<keyword evidence="2" id="KW-0169">Cobalamin biosynthesis</keyword>
<dbReference type="InterPro" id="IPR029063">
    <property type="entry name" value="SAM-dependent_MTases_sf"/>
</dbReference>
<evidence type="ECO:0000256" key="5">
    <source>
        <dbReference type="ARBA" id="ARBA00022691"/>
    </source>
</evidence>
<keyword evidence="9" id="KW-1185">Reference proteome</keyword>
<organism evidence="8 9">
    <name type="scientific">Nakamurella antarctica</name>
    <dbReference type="NCBI Taxonomy" id="1902245"/>
    <lineage>
        <taxon>Bacteria</taxon>
        <taxon>Bacillati</taxon>
        <taxon>Actinomycetota</taxon>
        <taxon>Actinomycetes</taxon>
        <taxon>Nakamurellales</taxon>
        <taxon>Nakamurellaceae</taxon>
        <taxon>Nakamurella</taxon>
    </lineage>
</organism>
<gene>
    <name evidence="8" type="primary">cbiE</name>
    <name evidence="8" type="ORF">EH165_13540</name>
</gene>
<evidence type="ECO:0000256" key="4">
    <source>
        <dbReference type="ARBA" id="ARBA00022679"/>
    </source>
</evidence>